<dbReference type="OrthoDB" id="13435at2"/>
<protein>
    <submittedName>
        <fullName evidence="1">Uncharacterized protein</fullName>
    </submittedName>
</protein>
<evidence type="ECO:0000313" key="2">
    <source>
        <dbReference type="Proteomes" id="UP000219036"/>
    </source>
</evidence>
<name>A0A285NBW2_9AQUI</name>
<accession>A0A285NBW2</accession>
<dbReference type="EMBL" id="OBEI01000002">
    <property type="protein sequence ID" value="SNZ06909.1"/>
    <property type="molecule type" value="Genomic_DNA"/>
</dbReference>
<keyword evidence="2" id="KW-1185">Reference proteome</keyword>
<evidence type="ECO:0000313" key="1">
    <source>
        <dbReference type="EMBL" id="SNZ06909.1"/>
    </source>
</evidence>
<reference evidence="2" key="1">
    <citation type="submission" date="2017-09" db="EMBL/GenBank/DDBJ databases">
        <authorList>
            <person name="Varghese N."/>
            <person name="Submissions S."/>
        </authorList>
    </citation>
    <scope>NUCLEOTIDE SEQUENCE [LARGE SCALE GENOMIC DNA]</scope>
    <source>
        <strain evidence="2">DSM 15103</strain>
    </source>
</reference>
<dbReference type="Proteomes" id="UP000219036">
    <property type="component" value="Unassembled WGS sequence"/>
</dbReference>
<gene>
    <name evidence="1" type="ORF">SAMN06265182_0839</name>
</gene>
<sequence length="191" mass="22948">MFFELSSDHIFMEANKEKAYYEEITKYVRTLTGINRILSPKERDILLKLLKKGYSPSQLKKLIKKEIVKYPPEKRKKINLLFLERYIKEKHEKEIPDEGPDIQKWDRIIKKLNLPPELLHVEDIPEDLKDIAIEKNIINFIWKKMPESEKEKIKKEALSKLKEGFILTNIDRKRVIKSIIRKILKDRYGIY</sequence>
<dbReference type="RefSeq" id="WP_097000012.1">
    <property type="nucleotide sequence ID" value="NZ_OBEI01000002.1"/>
</dbReference>
<dbReference type="AlphaFoldDB" id="A0A285NBW2"/>
<organism evidence="1 2">
    <name type="scientific">Persephonella hydrogeniphila</name>
    <dbReference type="NCBI Taxonomy" id="198703"/>
    <lineage>
        <taxon>Bacteria</taxon>
        <taxon>Pseudomonadati</taxon>
        <taxon>Aquificota</taxon>
        <taxon>Aquificia</taxon>
        <taxon>Aquificales</taxon>
        <taxon>Hydrogenothermaceae</taxon>
        <taxon>Persephonella</taxon>
    </lineage>
</organism>
<proteinExistence type="predicted"/>